<organism evidence="1 2">
    <name type="scientific">Rhipicephalus sanguineus</name>
    <name type="common">Brown dog tick</name>
    <name type="synonym">Ixodes sanguineus</name>
    <dbReference type="NCBI Taxonomy" id="34632"/>
    <lineage>
        <taxon>Eukaryota</taxon>
        <taxon>Metazoa</taxon>
        <taxon>Ecdysozoa</taxon>
        <taxon>Arthropoda</taxon>
        <taxon>Chelicerata</taxon>
        <taxon>Arachnida</taxon>
        <taxon>Acari</taxon>
        <taxon>Parasitiformes</taxon>
        <taxon>Ixodida</taxon>
        <taxon>Ixodoidea</taxon>
        <taxon>Ixodidae</taxon>
        <taxon>Rhipicephalinae</taxon>
        <taxon>Rhipicephalus</taxon>
        <taxon>Rhipicephalus</taxon>
    </lineage>
</organism>
<name>A0A9D4T937_RHISA</name>
<gene>
    <name evidence="1" type="ORF">HPB52_009275</name>
</gene>
<evidence type="ECO:0000313" key="1">
    <source>
        <dbReference type="EMBL" id="KAH7983108.1"/>
    </source>
</evidence>
<proteinExistence type="predicted"/>
<sequence>MDAAAVALLDLHSNNVFPPLLHRRPRRVSATAAVRLSIGRIFRAVLRDVVPATAVASKDTSARCAAQREPRWRFRTVMQMK</sequence>
<dbReference type="AlphaFoldDB" id="A0A9D4T937"/>
<accession>A0A9D4T937</accession>
<dbReference type="EMBL" id="JABSTV010001245">
    <property type="protein sequence ID" value="KAH7983108.1"/>
    <property type="molecule type" value="Genomic_DNA"/>
</dbReference>
<evidence type="ECO:0000313" key="2">
    <source>
        <dbReference type="Proteomes" id="UP000821837"/>
    </source>
</evidence>
<protein>
    <submittedName>
        <fullName evidence="1">Uncharacterized protein</fullName>
    </submittedName>
</protein>
<reference evidence="1" key="1">
    <citation type="journal article" date="2020" name="Cell">
        <title>Large-Scale Comparative Analyses of Tick Genomes Elucidate Their Genetic Diversity and Vector Capacities.</title>
        <authorList>
            <consortium name="Tick Genome and Microbiome Consortium (TIGMIC)"/>
            <person name="Jia N."/>
            <person name="Wang J."/>
            <person name="Shi W."/>
            <person name="Du L."/>
            <person name="Sun Y."/>
            <person name="Zhan W."/>
            <person name="Jiang J.F."/>
            <person name="Wang Q."/>
            <person name="Zhang B."/>
            <person name="Ji P."/>
            <person name="Bell-Sakyi L."/>
            <person name="Cui X.M."/>
            <person name="Yuan T.T."/>
            <person name="Jiang B.G."/>
            <person name="Yang W.F."/>
            <person name="Lam T.T."/>
            <person name="Chang Q.C."/>
            <person name="Ding S.J."/>
            <person name="Wang X.J."/>
            <person name="Zhu J.G."/>
            <person name="Ruan X.D."/>
            <person name="Zhao L."/>
            <person name="Wei J.T."/>
            <person name="Ye R.Z."/>
            <person name="Que T.C."/>
            <person name="Du C.H."/>
            <person name="Zhou Y.H."/>
            <person name="Cheng J.X."/>
            <person name="Dai P.F."/>
            <person name="Guo W.B."/>
            <person name="Han X.H."/>
            <person name="Huang E.J."/>
            <person name="Li L.F."/>
            <person name="Wei W."/>
            <person name="Gao Y.C."/>
            <person name="Liu J.Z."/>
            <person name="Shao H.Z."/>
            <person name="Wang X."/>
            <person name="Wang C.C."/>
            <person name="Yang T.C."/>
            <person name="Huo Q.B."/>
            <person name="Li W."/>
            <person name="Chen H.Y."/>
            <person name="Chen S.E."/>
            <person name="Zhou L.G."/>
            <person name="Ni X.B."/>
            <person name="Tian J.H."/>
            <person name="Sheng Y."/>
            <person name="Liu T."/>
            <person name="Pan Y.S."/>
            <person name="Xia L.Y."/>
            <person name="Li J."/>
            <person name="Zhao F."/>
            <person name="Cao W.C."/>
        </authorList>
    </citation>
    <scope>NUCLEOTIDE SEQUENCE</scope>
    <source>
        <strain evidence="1">Rsan-2018</strain>
    </source>
</reference>
<comment type="caution">
    <text evidence="1">The sequence shown here is derived from an EMBL/GenBank/DDBJ whole genome shotgun (WGS) entry which is preliminary data.</text>
</comment>
<reference evidence="1" key="2">
    <citation type="submission" date="2021-09" db="EMBL/GenBank/DDBJ databases">
        <authorList>
            <person name="Jia N."/>
            <person name="Wang J."/>
            <person name="Shi W."/>
            <person name="Du L."/>
            <person name="Sun Y."/>
            <person name="Zhan W."/>
            <person name="Jiang J."/>
            <person name="Wang Q."/>
            <person name="Zhang B."/>
            <person name="Ji P."/>
            <person name="Sakyi L.B."/>
            <person name="Cui X."/>
            <person name="Yuan T."/>
            <person name="Jiang B."/>
            <person name="Yang W."/>
            <person name="Lam T.T.-Y."/>
            <person name="Chang Q."/>
            <person name="Ding S."/>
            <person name="Wang X."/>
            <person name="Zhu J."/>
            <person name="Ruan X."/>
            <person name="Zhao L."/>
            <person name="Wei J."/>
            <person name="Que T."/>
            <person name="Du C."/>
            <person name="Cheng J."/>
            <person name="Dai P."/>
            <person name="Han X."/>
            <person name="Huang E."/>
            <person name="Gao Y."/>
            <person name="Liu J."/>
            <person name="Shao H."/>
            <person name="Ye R."/>
            <person name="Li L."/>
            <person name="Wei W."/>
            <person name="Wang X."/>
            <person name="Wang C."/>
            <person name="Huo Q."/>
            <person name="Li W."/>
            <person name="Guo W."/>
            <person name="Chen H."/>
            <person name="Chen S."/>
            <person name="Zhou L."/>
            <person name="Zhou L."/>
            <person name="Ni X."/>
            <person name="Tian J."/>
            <person name="Zhou Y."/>
            <person name="Sheng Y."/>
            <person name="Liu T."/>
            <person name="Pan Y."/>
            <person name="Xia L."/>
            <person name="Li J."/>
            <person name="Zhao F."/>
            <person name="Cao W."/>
        </authorList>
    </citation>
    <scope>NUCLEOTIDE SEQUENCE</scope>
    <source>
        <strain evidence="1">Rsan-2018</strain>
        <tissue evidence="1">Larvae</tissue>
    </source>
</reference>
<keyword evidence="2" id="KW-1185">Reference proteome</keyword>
<dbReference type="Proteomes" id="UP000821837">
    <property type="component" value="Chromosome 1"/>
</dbReference>